<dbReference type="AlphaFoldDB" id="A0AAD9IFQ7"/>
<dbReference type="PANTHER" id="PTHR34205:SF2">
    <property type="entry name" value="DUF962 DOMAIN-CONTAINING PROTEIN"/>
    <property type="match status" value="1"/>
</dbReference>
<protein>
    <recommendedName>
        <fullName evidence="4">DUF962 domain-containing protein</fullName>
    </recommendedName>
</protein>
<dbReference type="InterPro" id="IPR009305">
    <property type="entry name" value="Mpo1-like"/>
</dbReference>
<name>A0AAD9IFQ7_PROWI</name>
<evidence type="ECO:0000256" key="1">
    <source>
        <dbReference type="SAM" id="Phobius"/>
    </source>
</evidence>
<gene>
    <name evidence="2" type="ORF">QBZ16_000885</name>
</gene>
<keyword evidence="1" id="KW-1133">Transmembrane helix</keyword>
<evidence type="ECO:0000313" key="3">
    <source>
        <dbReference type="Proteomes" id="UP001255856"/>
    </source>
</evidence>
<dbReference type="Proteomes" id="UP001255856">
    <property type="component" value="Unassembled WGS sequence"/>
</dbReference>
<keyword evidence="1" id="KW-0812">Transmembrane</keyword>
<sequence>MTLTMILARFFFLGEHADVICRRLHVLGTTTVLAVCALAIATASPKLLLWCPLIGYGAAWVGHFCFEHNRPATFKHPLYSLMGDFRMWWEVVTLRRPF</sequence>
<proteinExistence type="predicted"/>
<reference evidence="2" key="1">
    <citation type="submission" date="2021-01" db="EMBL/GenBank/DDBJ databases">
        <authorList>
            <person name="Eckstrom K.M.E."/>
        </authorList>
    </citation>
    <scope>NUCLEOTIDE SEQUENCE</scope>
    <source>
        <strain evidence="2">UVCC 0001</strain>
    </source>
</reference>
<dbReference type="PANTHER" id="PTHR34205">
    <property type="entry name" value="TRANSMEMBRANE PROTEIN"/>
    <property type="match status" value="1"/>
</dbReference>
<keyword evidence="3" id="KW-1185">Reference proteome</keyword>
<keyword evidence="1" id="KW-0472">Membrane</keyword>
<comment type="caution">
    <text evidence="2">The sequence shown here is derived from an EMBL/GenBank/DDBJ whole genome shotgun (WGS) entry which is preliminary data.</text>
</comment>
<dbReference type="Pfam" id="PF06127">
    <property type="entry name" value="Mpo1-like"/>
    <property type="match status" value="1"/>
</dbReference>
<feature type="transmembrane region" description="Helical" evidence="1">
    <location>
        <begin position="20"/>
        <end position="41"/>
    </location>
</feature>
<evidence type="ECO:0000313" key="2">
    <source>
        <dbReference type="EMBL" id="KAK2076360.1"/>
    </source>
</evidence>
<feature type="transmembrane region" description="Helical" evidence="1">
    <location>
        <begin position="47"/>
        <end position="66"/>
    </location>
</feature>
<accession>A0AAD9IFQ7</accession>
<organism evidence="2 3">
    <name type="scientific">Prototheca wickerhamii</name>
    <dbReference type="NCBI Taxonomy" id="3111"/>
    <lineage>
        <taxon>Eukaryota</taxon>
        <taxon>Viridiplantae</taxon>
        <taxon>Chlorophyta</taxon>
        <taxon>core chlorophytes</taxon>
        <taxon>Trebouxiophyceae</taxon>
        <taxon>Chlorellales</taxon>
        <taxon>Chlorellaceae</taxon>
        <taxon>Prototheca</taxon>
    </lineage>
</organism>
<evidence type="ECO:0008006" key="4">
    <source>
        <dbReference type="Google" id="ProtNLM"/>
    </source>
</evidence>
<dbReference type="EMBL" id="JASFZW010000010">
    <property type="protein sequence ID" value="KAK2076360.1"/>
    <property type="molecule type" value="Genomic_DNA"/>
</dbReference>